<keyword evidence="1" id="KW-0472">Membrane</keyword>
<evidence type="ECO:0000259" key="2">
    <source>
        <dbReference type="Pfam" id="PF02470"/>
    </source>
</evidence>
<dbReference type="InterPro" id="IPR003399">
    <property type="entry name" value="Mce/MlaD"/>
</dbReference>
<dbReference type="AlphaFoldDB" id="A0A542DFT4"/>
<dbReference type="RefSeq" id="WP_141996718.1">
    <property type="nucleotide sequence ID" value="NZ_VFML01000001.1"/>
</dbReference>
<feature type="transmembrane region" description="Helical" evidence="1">
    <location>
        <begin position="12"/>
        <end position="33"/>
    </location>
</feature>
<feature type="domain" description="Mammalian cell entry C-terminal" evidence="3">
    <location>
        <begin position="119"/>
        <end position="294"/>
    </location>
</feature>
<comment type="caution">
    <text evidence="4">The sequence shown here is derived from an EMBL/GenBank/DDBJ whole genome shotgun (WGS) entry which is preliminary data.</text>
</comment>
<keyword evidence="1" id="KW-0812">Transmembrane</keyword>
<accession>A0A542DFT4</accession>
<keyword evidence="5" id="KW-1185">Reference proteome</keyword>
<dbReference type="InterPro" id="IPR052336">
    <property type="entry name" value="MlaD_Phospholipid_Transporter"/>
</dbReference>
<dbReference type="EMBL" id="VFML01000001">
    <property type="protein sequence ID" value="TQJ01926.1"/>
    <property type="molecule type" value="Genomic_DNA"/>
</dbReference>
<dbReference type="GO" id="GO:0005576">
    <property type="term" value="C:extracellular region"/>
    <property type="evidence" value="ECO:0007669"/>
    <property type="project" value="TreeGrafter"/>
</dbReference>
<evidence type="ECO:0000259" key="3">
    <source>
        <dbReference type="Pfam" id="PF11887"/>
    </source>
</evidence>
<dbReference type="OrthoDB" id="4516955at2"/>
<protein>
    <submittedName>
        <fullName evidence="4">Virulence factor Mce-like protein</fullName>
    </submittedName>
</protein>
<evidence type="ECO:0000313" key="4">
    <source>
        <dbReference type="EMBL" id="TQJ01926.1"/>
    </source>
</evidence>
<evidence type="ECO:0000256" key="1">
    <source>
        <dbReference type="SAM" id="Phobius"/>
    </source>
</evidence>
<name>A0A542DFT4_AMYCI</name>
<dbReference type="PANTHER" id="PTHR33371:SF4">
    <property type="entry name" value="INTERMEMBRANE PHOSPHOLIPID TRANSPORT SYSTEM BINDING PROTEIN MLAD"/>
    <property type="match status" value="1"/>
</dbReference>
<dbReference type="Proteomes" id="UP000320876">
    <property type="component" value="Unassembled WGS sequence"/>
</dbReference>
<dbReference type="Pfam" id="PF11887">
    <property type="entry name" value="Mce4_CUP1"/>
    <property type="match status" value="1"/>
</dbReference>
<sequence length="398" mass="41702">MAIETRTGRSLYSWLAIGCVVALVLATGMWWLVRDAGGTRLSAYFEKAVGLYEGSSVRVLGVQVGEITEVTPEGGRVRVDLLVDDGVQVPANAGAVVVSPSLVSDRYVQLTPAYDGGPAIRGGTVIPRERTATPAELDELYANLNELSTSLGPDGANSEGALSGALDTLAANLDGNGKSLGDTAHRLAELSRTLENSEGDLFATVRNLQSFTTMLAGSDKQLNEFYERLADVGGFLAEDSDEVGAALSALATSLNEVHGFVEENRELLSSNVDKLAGITGVLVDQRAALAEVLDVGPTGMTNFINSYDAASGSIQIRYNPNEITHPLLTTLCRLVSAGTPEQLPDALGSLCDTIAKVVEGALDVPSLSDMLAAIQRGELPPLPLPLADAFGRDFGGGR</sequence>
<reference evidence="4 5" key="1">
    <citation type="submission" date="2019-06" db="EMBL/GenBank/DDBJ databases">
        <title>Sequencing the genomes of 1000 actinobacteria strains.</title>
        <authorList>
            <person name="Klenk H.-P."/>
        </authorList>
    </citation>
    <scope>NUCLEOTIDE SEQUENCE [LARGE SCALE GENOMIC DNA]</scope>
    <source>
        <strain evidence="4 5">DSM 45679</strain>
    </source>
</reference>
<dbReference type="InterPro" id="IPR024516">
    <property type="entry name" value="Mce_C"/>
</dbReference>
<gene>
    <name evidence="4" type="ORF">FB471_1642</name>
</gene>
<feature type="domain" description="Mce/MlaD" evidence="2">
    <location>
        <begin position="38"/>
        <end position="112"/>
    </location>
</feature>
<proteinExistence type="predicted"/>
<organism evidence="4 5">
    <name type="scientific">Amycolatopsis cihanbeyliensis</name>
    <dbReference type="NCBI Taxonomy" id="1128664"/>
    <lineage>
        <taxon>Bacteria</taxon>
        <taxon>Bacillati</taxon>
        <taxon>Actinomycetota</taxon>
        <taxon>Actinomycetes</taxon>
        <taxon>Pseudonocardiales</taxon>
        <taxon>Pseudonocardiaceae</taxon>
        <taxon>Amycolatopsis</taxon>
    </lineage>
</organism>
<keyword evidence="1" id="KW-1133">Transmembrane helix</keyword>
<dbReference type="InterPro" id="IPR005693">
    <property type="entry name" value="Mce"/>
</dbReference>
<dbReference type="Pfam" id="PF02470">
    <property type="entry name" value="MlaD"/>
    <property type="match status" value="1"/>
</dbReference>
<dbReference type="PANTHER" id="PTHR33371">
    <property type="entry name" value="INTERMEMBRANE PHOSPHOLIPID TRANSPORT SYSTEM BINDING PROTEIN MLAD-RELATED"/>
    <property type="match status" value="1"/>
</dbReference>
<dbReference type="NCBIfam" id="TIGR00996">
    <property type="entry name" value="Mtu_fam_mce"/>
    <property type="match status" value="1"/>
</dbReference>
<evidence type="ECO:0000313" key="5">
    <source>
        <dbReference type="Proteomes" id="UP000320876"/>
    </source>
</evidence>